<feature type="region of interest" description="Disordered" evidence="1">
    <location>
        <begin position="427"/>
        <end position="456"/>
    </location>
</feature>
<evidence type="ECO:0000313" key="3">
    <source>
        <dbReference type="Proteomes" id="UP000549971"/>
    </source>
</evidence>
<reference evidence="2 3" key="1">
    <citation type="submission" date="2020-08" db="EMBL/GenBank/DDBJ databases">
        <title>Sequencing the genomes of 1000 actinobacteria strains.</title>
        <authorList>
            <person name="Klenk H.-P."/>
        </authorList>
    </citation>
    <scope>NUCLEOTIDE SEQUENCE [LARGE SCALE GENOMIC DNA]</scope>
    <source>
        <strain evidence="2 3">DSM 28967</strain>
    </source>
</reference>
<comment type="caution">
    <text evidence="2">The sequence shown here is derived from an EMBL/GenBank/DDBJ whole genome shotgun (WGS) entry which is preliminary data.</text>
</comment>
<organism evidence="2 3">
    <name type="scientific">Kribbella italica</name>
    <dbReference type="NCBI Taxonomy" id="1540520"/>
    <lineage>
        <taxon>Bacteria</taxon>
        <taxon>Bacillati</taxon>
        <taxon>Actinomycetota</taxon>
        <taxon>Actinomycetes</taxon>
        <taxon>Propionibacteriales</taxon>
        <taxon>Kribbellaceae</taxon>
        <taxon>Kribbella</taxon>
    </lineage>
</organism>
<sequence>MRATYEGLLTVARRRAEDAGGRVSPDPRQCAVGWSAVLAATRRQMAQLQHELKIQDIGQPTSHGDPALMAVAQTLGAASDLLVGSDTVTAAVLRDRDSLTAARGLVADVASIAARAALAVMTSAGKGRRAVEQRSLAAQLESTLNVLEPVAAQRDTQGLGALGGLTTGMPAIGADTFEQIAYAAAQWQRLHEEIPVQDMLTRDLRSMTAQVRTAASHARYLIRAVGTCAPHVGLGDAAVAKLRTATTALHRSDEASMRTAAAWNRHVSDLGGITSLPGEFAFTELHSAIRRTVGLPGGALRPPAELVPDRWTAIAVLRATDELVHAAHRVAAMQKRAVFELVVARRLFVPRIQAIRVDPAYELPTAVPLGRRQRTWLVAERIAFMTRLTEPLTSVTELLAEAAQVCRSLAGTDEECRPMRSEVPMKVARPEPIRARRRVVRPRHDQPDTSPAVELP</sequence>
<dbReference type="AlphaFoldDB" id="A0A7W9MY88"/>
<keyword evidence="3" id="KW-1185">Reference proteome</keyword>
<accession>A0A7W9MY88</accession>
<dbReference type="EMBL" id="JACHMY010000001">
    <property type="protein sequence ID" value="MBB5840584.1"/>
    <property type="molecule type" value="Genomic_DNA"/>
</dbReference>
<evidence type="ECO:0000313" key="2">
    <source>
        <dbReference type="EMBL" id="MBB5840584.1"/>
    </source>
</evidence>
<name>A0A7W9MY88_9ACTN</name>
<evidence type="ECO:0000256" key="1">
    <source>
        <dbReference type="SAM" id="MobiDB-lite"/>
    </source>
</evidence>
<dbReference type="Proteomes" id="UP000549971">
    <property type="component" value="Unassembled WGS sequence"/>
</dbReference>
<gene>
    <name evidence="2" type="ORF">HDA39_007318</name>
</gene>
<protein>
    <submittedName>
        <fullName evidence="2">Uncharacterized protein</fullName>
    </submittedName>
</protein>
<proteinExistence type="predicted"/>